<evidence type="ECO:0000256" key="3">
    <source>
        <dbReference type="ARBA" id="ARBA00023082"/>
    </source>
</evidence>
<feature type="region of interest" description="Disordered" evidence="5">
    <location>
        <begin position="98"/>
        <end position="121"/>
    </location>
</feature>
<feature type="domain" description="RNA polymerase sigma-70 region 2" evidence="6">
    <location>
        <begin position="34"/>
        <end position="100"/>
    </location>
</feature>
<dbReference type="CDD" id="cd06171">
    <property type="entry name" value="Sigma70_r4"/>
    <property type="match status" value="1"/>
</dbReference>
<feature type="domain" description="RNA polymerase sigma factor 70 region 4 type 2" evidence="7">
    <location>
        <begin position="135"/>
        <end position="186"/>
    </location>
</feature>
<dbReference type="NCBIfam" id="TIGR02937">
    <property type="entry name" value="sigma70-ECF"/>
    <property type="match status" value="1"/>
</dbReference>
<dbReference type="AlphaFoldDB" id="A0A7W5E5B4"/>
<dbReference type="Gene3D" id="1.10.10.10">
    <property type="entry name" value="Winged helix-like DNA-binding domain superfamily/Winged helix DNA-binding domain"/>
    <property type="match status" value="1"/>
</dbReference>
<protein>
    <submittedName>
        <fullName evidence="8">RNA polymerase sigma-70 factor (ECF subfamily)</fullName>
    </submittedName>
</protein>
<dbReference type="InterPro" id="IPR014284">
    <property type="entry name" value="RNA_pol_sigma-70_dom"/>
</dbReference>
<dbReference type="InterPro" id="IPR013325">
    <property type="entry name" value="RNA_pol_sigma_r2"/>
</dbReference>
<evidence type="ECO:0000256" key="1">
    <source>
        <dbReference type="ARBA" id="ARBA00010641"/>
    </source>
</evidence>
<organism evidence="8 9">
    <name type="scientific">Aporhodopirellula rubra</name>
    <dbReference type="NCBI Taxonomy" id="980271"/>
    <lineage>
        <taxon>Bacteria</taxon>
        <taxon>Pseudomonadati</taxon>
        <taxon>Planctomycetota</taxon>
        <taxon>Planctomycetia</taxon>
        <taxon>Pirellulales</taxon>
        <taxon>Pirellulaceae</taxon>
        <taxon>Aporhodopirellula</taxon>
    </lineage>
</organism>
<dbReference type="InterPro" id="IPR039425">
    <property type="entry name" value="RNA_pol_sigma-70-like"/>
</dbReference>
<keyword evidence="9" id="KW-1185">Reference proteome</keyword>
<dbReference type="InterPro" id="IPR013324">
    <property type="entry name" value="RNA_pol_sigma_r3/r4-like"/>
</dbReference>
<evidence type="ECO:0000256" key="4">
    <source>
        <dbReference type="ARBA" id="ARBA00023163"/>
    </source>
</evidence>
<accession>A0A7W5E5B4</accession>
<evidence type="ECO:0000256" key="2">
    <source>
        <dbReference type="ARBA" id="ARBA00023015"/>
    </source>
</evidence>
<dbReference type="GO" id="GO:0003677">
    <property type="term" value="F:DNA binding"/>
    <property type="evidence" value="ECO:0007669"/>
    <property type="project" value="InterPro"/>
</dbReference>
<keyword evidence="2" id="KW-0805">Transcription regulation</keyword>
<dbReference type="Proteomes" id="UP000536179">
    <property type="component" value="Unassembled WGS sequence"/>
</dbReference>
<reference evidence="8 9" key="1">
    <citation type="submission" date="2020-08" db="EMBL/GenBank/DDBJ databases">
        <title>Genomic Encyclopedia of Type Strains, Phase III (KMG-III): the genomes of soil and plant-associated and newly described type strains.</title>
        <authorList>
            <person name="Whitman W."/>
        </authorList>
    </citation>
    <scope>NUCLEOTIDE SEQUENCE [LARGE SCALE GENOMIC DNA]</scope>
    <source>
        <strain evidence="8 9">CECT 8075</strain>
    </source>
</reference>
<proteinExistence type="inferred from homology"/>
<evidence type="ECO:0000256" key="5">
    <source>
        <dbReference type="SAM" id="MobiDB-lite"/>
    </source>
</evidence>
<dbReference type="Pfam" id="PF04542">
    <property type="entry name" value="Sigma70_r2"/>
    <property type="match status" value="1"/>
</dbReference>
<dbReference type="Gene3D" id="1.10.1740.10">
    <property type="match status" value="1"/>
</dbReference>
<dbReference type="PANTHER" id="PTHR43133">
    <property type="entry name" value="RNA POLYMERASE ECF-TYPE SIGMA FACTO"/>
    <property type="match status" value="1"/>
</dbReference>
<dbReference type="SUPFAM" id="SSF88946">
    <property type="entry name" value="Sigma2 domain of RNA polymerase sigma factors"/>
    <property type="match status" value="1"/>
</dbReference>
<dbReference type="GO" id="GO:0016987">
    <property type="term" value="F:sigma factor activity"/>
    <property type="evidence" value="ECO:0007669"/>
    <property type="project" value="UniProtKB-KW"/>
</dbReference>
<dbReference type="PANTHER" id="PTHR43133:SF51">
    <property type="entry name" value="RNA POLYMERASE SIGMA FACTOR"/>
    <property type="match status" value="1"/>
</dbReference>
<name>A0A7W5E5B4_9BACT</name>
<evidence type="ECO:0000259" key="7">
    <source>
        <dbReference type="Pfam" id="PF08281"/>
    </source>
</evidence>
<keyword evidence="4" id="KW-0804">Transcription</keyword>
<evidence type="ECO:0000259" key="6">
    <source>
        <dbReference type="Pfam" id="PF04542"/>
    </source>
</evidence>
<dbReference type="SUPFAM" id="SSF88659">
    <property type="entry name" value="Sigma3 and sigma4 domains of RNA polymerase sigma factors"/>
    <property type="match status" value="1"/>
</dbReference>
<dbReference type="Pfam" id="PF08281">
    <property type="entry name" value="Sigma70_r4_2"/>
    <property type="match status" value="1"/>
</dbReference>
<dbReference type="InterPro" id="IPR036388">
    <property type="entry name" value="WH-like_DNA-bd_sf"/>
</dbReference>
<comment type="caution">
    <text evidence="8">The sequence shown here is derived from an EMBL/GenBank/DDBJ whole genome shotgun (WGS) entry which is preliminary data.</text>
</comment>
<evidence type="ECO:0000313" key="8">
    <source>
        <dbReference type="EMBL" id="MBB3210485.1"/>
    </source>
</evidence>
<evidence type="ECO:0000313" key="9">
    <source>
        <dbReference type="Proteomes" id="UP000536179"/>
    </source>
</evidence>
<comment type="similarity">
    <text evidence="1">Belongs to the sigma-70 factor family. ECF subfamily.</text>
</comment>
<sequence>MNNGGKDDPCEFDCDDDRLLDAAREGSHSAFKRLVQCNQDQLFASMHRYLGSHADAEESVQEAFVRAFSRLETFNHESKFSTWLYRIAFNAANSQKRKHRPRVSLDESRHRDGTEVVDTREGSCGDKMLRDEEIELIHAALDGLSDDHRAILVLREFHDLAYEEIAKVLEITVGTVRSRLSRARGELRNAIGILRTQVRSHSDRATAPHGT</sequence>
<dbReference type="RefSeq" id="WP_184309839.1">
    <property type="nucleotide sequence ID" value="NZ_JACHXU010000039.1"/>
</dbReference>
<dbReference type="InterPro" id="IPR007627">
    <property type="entry name" value="RNA_pol_sigma70_r2"/>
</dbReference>
<dbReference type="GO" id="GO:0006352">
    <property type="term" value="P:DNA-templated transcription initiation"/>
    <property type="evidence" value="ECO:0007669"/>
    <property type="project" value="InterPro"/>
</dbReference>
<dbReference type="InterPro" id="IPR013249">
    <property type="entry name" value="RNA_pol_sigma70_r4_t2"/>
</dbReference>
<feature type="compositionally biased region" description="Basic and acidic residues" evidence="5">
    <location>
        <begin position="103"/>
        <end position="121"/>
    </location>
</feature>
<keyword evidence="3" id="KW-0731">Sigma factor</keyword>
<dbReference type="EMBL" id="JACHXU010000039">
    <property type="protein sequence ID" value="MBB3210485.1"/>
    <property type="molecule type" value="Genomic_DNA"/>
</dbReference>
<gene>
    <name evidence="8" type="ORF">FHS27_006332</name>
</gene>